<reference evidence="1" key="1">
    <citation type="submission" date="2021-01" db="EMBL/GenBank/DDBJ databases">
        <authorList>
            <consortium name="Genoscope - CEA"/>
            <person name="William W."/>
        </authorList>
    </citation>
    <scope>NUCLEOTIDE SEQUENCE</scope>
</reference>
<gene>
    <name evidence="1" type="ORF">PPENT_87.1.T1800008</name>
</gene>
<evidence type="ECO:0000313" key="2">
    <source>
        <dbReference type="Proteomes" id="UP000689195"/>
    </source>
</evidence>
<name>A0A8S1YI37_9CILI</name>
<evidence type="ECO:0000313" key="1">
    <source>
        <dbReference type="EMBL" id="CAD8213489.1"/>
    </source>
</evidence>
<sequence>MEYFIETEYIGGGVYDKNGQKDGYWVDLSDGFLDVNSFSEENITMVQSVGFGILLFGILGDSNLIICNYNL</sequence>
<comment type="caution">
    <text evidence="1">The sequence shown here is derived from an EMBL/GenBank/DDBJ whole genome shotgun (WGS) entry which is preliminary data.</text>
</comment>
<dbReference type="EMBL" id="CAJJDO010000180">
    <property type="protein sequence ID" value="CAD8213489.1"/>
    <property type="molecule type" value="Genomic_DNA"/>
</dbReference>
<organism evidence="1 2">
    <name type="scientific">Paramecium pentaurelia</name>
    <dbReference type="NCBI Taxonomy" id="43138"/>
    <lineage>
        <taxon>Eukaryota</taxon>
        <taxon>Sar</taxon>
        <taxon>Alveolata</taxon>
        <taxon>Ciliophora</taxon>
        <taxon>Intramacronucleata</taxon>
        <taxon>Oligohymenophorea</taxon>
        <taxon>Peniculida</taxon>
        <taxon>Parameciidae</taxon>
        <taxon>Paramecium</taxon>
    </lineage>
</organism>
<protein>
    <submittedName>
        <fullName evidence="1">Uncharacterized protein</fullName>
    </submittedName>
</protein>
<keyword evidence="2" id="KW-1185">Reference proteome</keyword>
<dbReference type="Proteomes" id="UP000689195">
    <property type="component" value="Unassembled WGS sequence"/>
</dbReference>
<accession>A0A8S1YI37</accession>
<proteinExistence type="predicted"/>
<dbReference type="AlphaFoldDB" id="A0A8S1YI37"/>